<sequence length="220" mass="25982">MALTCWYHFISNFNRAQHTTIEEVQRAMSEKSDISNHFSLKTLRFFMQLMGMWPVGDSRERLISNLALFYTVAIVTMGVTAQAFDFYYSMGDLQTLSYNIPNTFTAGNELIKLLKFVVNRDEVMNFNAYTEKTFWKAKYDEKEYKILNECNRKSMEMVITHFFFAQSVVVLFVSVPIAETSGMNVTERMLPINLYFNFPYTESPYYEITFILEVKYIHEW</sequence>
<accession>A0A1S5VFN1</accession>
<evidence type="ECO:0000313" key="2">
    <source>
        <dbReference type="EMBL" id="AQN78432.1"/>
    </source>
</evidence>
<organism evidence="2">
    <name type="scientific">Meteorus pulchricornis</name>
    <dbReference type="NCBI Taxonomy" id="51522"/>
    <lineage>
        <taxon>Eukaryota</taxon>
        <taxon>Metazoa</taxon>
        <taxon>Ecdysozoa</taxon>
        <taxon>Arthropoda</taxon>
        <taxon>Hexapoda</taxon>
        <taxon>Insecta</taxon>
        <taxon>Pterygota</taxon>
        <taxon>Neoptera</taxon>
        <taxon>Endopterygota</taxon>
        <taxon>Hymenoptera</taxon>
        <taxon>Apocrita</taxon>
        <taxon>Ichneumonoidea</taxon>
        <taxon>Braconidae</taxon>
        <taxon>Meteorinae</taxon>
        <taxon>Meteorus</taxon>
    </lineage>
</organism>
<feature type="transmembrane region" description="Helical" evidence="1">
    <location>
        <begin position="158"/>
        <end position="178"/>
    </location>
</feature>
<feature type="transmembrane region" description="Helical" evidence="1">
    <location>
        <begin position="67"/>
        <end position="88"/>
    </location>
</feature>
<evidence type="ECO:0000256" key="1">
    <source>
        <dbReference type="SAM" id="Phobius"/>
    </source>
</evidence>
<keyword evidence="1" id="KW-0472">Membrane</keyword>
<keyword evidence="1" id="KW-0812">Transmembrane</keyword>
<reference evidence="2" key="1">
    <citation type="journal article" date="2017" name="Comp. Biochem. Physiol. Part D Genomics Proteomics">
        <title>Candidate chemosensory genes identified in the endoparasitoid Meteorus pulchricornis (Hymenoptera: Braconidae) by antennal transcriptome analysis.</title>
        <authorList>
            <person name="Sheng S."/>
            <person name="Liao C.W."/>
            <person name="Zheng Y."/>
            <person name="Zhou Y."/>
            <person name="Xu Y."/>
            <person name="Song W.M."/>
            <person name="He P."/>
            <person name="Zhang J."/>
            <person name="Wu F.A."/>
        </authorList>
    </citation>
    <scope>NUCLEOTIDE SEQUENCE</scope>
    <source>
        <strain evidence="2">Zhenjiang</strain>
    </source>
</reference>
<keyword evidence="1" id="KW-1133">Transmembrane helix</keyword>
<dbReference type="AlphaFoldDB" id="A0A1S5VFN1"/>
<protein>
    <submittedName>
        <fullName evidence="2">Olfactory receptor 30</fullName>
    </submittedName>
</protein>
<keyword evidence="2" id="KW-0675">Receptor</keyword>
<dbReference type="EMBL" id="KY445497">
    <property type="protein sequence ID" value="AQN78432.1"/>
    <property type="molecule type" value="mRNA"/>
</dbReference>
<name>A0A1S5VFN1_9HYME</name>
<proteinExistence type="evidence at transcript level"/>